<sequence length="430" mass="45353">MHLLVMGKSAYSRVIDKTPVPITIAGHTAQFMRPLISYALAHGMAVSYAYPLRPSGCLMLDPRDAVPDGVVEVPFNDLSAQKAPLHIGWLSVEASLRQAVERQGGIDWVFLPYAFPLAPLPAALKEKYGYRLALFLRGGDGSQWPDPRWVAETLGDAGHAHQVCGLYKESLAAADFVGVASKWLGDVVAGHGVRWHAVVESPAAMWLGAGPEPSWDKARFSADPGVVRRLGNLDVSKKWVLSAGRIHPDKHLDLAADIFASAGLDGWQLVLSGVGTGLDGLATGALAELVAKGSACVLEVPPRIVHAVFQVSDAYLQTSLPSATFVDARPSSVTSAAFHGKPVVLPIAAAGGVAESVAPENLREFGFDVRGLDPTGPDGRAETVRRGAAALRGLEDPGLTARAGAANARHASGSSVDAVFDRVWARLGEL</sequence>
<dbReference type="GeneID" id="66852891"/>
<dbReference type="SUPFAM" id="SSF53756">
    <property type="entry name" value="UDP-Glycosyltransferase/glycogen phosphorylase"/>
    <property type="match status" value="1"/>
</dbReference>
<dbReference type="EMBL" id="CP094298">
    <property type="protein sequence ID" value="UNZ07966.1"/>
    <property type="molecule type" value="Genomic_DNA"/>
</dbReference>
<protein>
    <submittedName>
        <fullName evidence="1">Glycosyl transferases group 1</fullName>
    </submittedName>
</protein>
<accession>A0ABY3ZDV2</accession>
<gene>
    <name evidence="1" type="ORF">SRIMR7_37990</name>
</gene>
<name>A0ABY3ZDV2_STRRM</name>
<reference evidence="1 2" key="1">
    <citation type="submission" date="2022-03" db="EMBL/GenBank/DDBJ databases">
        <title>Complete genome of Streptomyces rimosus ssp. rimosus R7 (=ATCC 10970).</title>
        <authorList>
            <person name="Beganovic S."/>
            <person name="Ruckert C."/>
            <person name="Busche T."/>
            <person name="Kalinowski J."/>
            <person name="Wittmann C."/>
        </authorList>
    </citation>
    <scope>NUCLEOTIDE SEQUENCE [LARGE SCALE GENOMIC DNA]</scope>
    <source>
        <strain evidence="1 2">R7</strain>
    </source>
</reference>
<proteinExistence type="predicted"/>
<evidence type="ECO:0000313" key="2">
    <source>
        <dbReference type="Proteomes" id="UP000829494"/>
    </source>
</evidence>
<evidence type="ECO:0000313" key="1">
    <source>
        <dbReference type="EMBL" id="UNZ07966.1"/>
    </source>
</evidence>
<dbReference type="GO" id="GO:0016740">
    <property type="term" value="F:transferase activity"/>
    <property type="evidence" value="ECO:0007669"/>
    <property type="project" value="UniProtKB-KW"/>
</dbReference>
<dbReference type="Proteomes" id="UP000829494">
    <property type="component" value="Chromosome"/>
</dbReference>
<dbReference type="Gene3D" id="3.40.50.2000">
    <property type="entry name" value="Glycogen Phosphorylase B"/>
    <property type="match status" value="1"/>
</dbReference>
<dbReference type="RefSeq" id="WP_003986873.1">
    <property type="nucleotide sequence ID" value="NZ_CP043497.1"/>
</dbReference>
<keyword evidence="1" id="KW-0808">Transferase</keyword>
<organism evidence="1 2">
    <name type="scientific">Streptomyces rimosus subsp. rimosus</name>
    <dbReference type="NCBI Taxonomy" id="132474"/>
    <lineage>
        <taxon>Bacteria</taxon>
        <taxon>Bacillati</taxon>
        <taxon>Actinomycetota</taxon>
        <taxon>Actinomycetes</taxon>
        <taxon>Kitasatosporales</taxon>
        <taxon>Streptomycetaceae</taxon>
        <taxon>Streptomyces</taxon>
    </lineage>
</organism>
<keyword evidence="2" id="KW-1185">Reference proteome</keyword>